<feature type="binding site" evidence="8">
    <location>
        <position position="223"/>
    </location>
    <ligand>
        <name>Zn(2+)</name>
        <dbReference type="ChEBI" id="CHEBI:29105"/>
        <label>1</label>
        <note>catalytic</note>
    </ligand>
</feature>
<dbReference type="EMBL" id="JPMD01000003">
    <property type="protein sequence ID" value="KEZ88322.1"/>
    <property type="molecule type" value="Genomic_DNA"/>
</dbReference>
<feature type="binding site" evidence="8">
    <location>
        <position position="66"/>
    </location>
    <ligand>
        <name>Zn(2+)</name>
        <dbReference type="ChEBI" id="CHEBI:29105"/>
        <label>2</label>
        <note>catalytic</note>
    </ligand>
</feature>
<dbReference type="Proteomes" id="UP000028542">
    <property type="component" value="Unassembled WGS sequence"/>
</dbReference>
<evidence type="ECO:0000256" key="8">
    <source>
        <dbReference type="HAMAP-Rule" id="MF_01818"/>
    </source>
</evidence>
<dbReference type="AlphaFoldDB" id="A0A084JH88"/>
<dbReference type="eggNOG" id="COG1234">
    <property type="taxonomic scope" value="Bacteria"/>
</dbReference>
<accession>A0A084JH88</accession>
<dbReference type="CDD" id="cd07717">
    <property type="entry name" value="RNaseZ_ZiPD-like_MBL-fold"/>
    <property type="match status" value="1"/>
</dbReference>
<dbReference type="NCBIfam" id="TIGR02651">
    <property type="entry name" value="RNase_Z"/>
    <property type="match status" value="1"/>
</dbReference>
<feature type="binding site" evidence="8">
    <location>
        <position position="223"/>
    </location>
    <ligand>
        <name>Zn(2+)</name>
        <dbReference type="ChEBI" id="CHEBI:29105"/>
        <label>2</label>
        <note>catalytic</note>
    </ligand>
</feature>
<dbReference type="PANTHER" id="PTHR46018">
    <property type="entry name" value="ZINC PHOSPHODIESTERASE ELAC PROTEIN 1"/>
    <property type="match status" value="1"/>
</dbReference>
<comment type="similarity">
    <text evidence="8">Belongs to the RNase Z family.</text>
</comment>
<feature type="binding site" evidence="8">
    <location>
        <position position="155"/>
    </location>
    <ligand>
        <name>Zn(2+)</name>
        <dbReference type="ChEBI" id="CHEBI:29105"/>
        <label>1</label>
        <note>catalytic</note>
    </ligand>
</feature>
<dbReference type="GO" id="GO:0008270">
    <property type="term" value="F:zinc ion binding"/>
    <property type="evidence" value="ECO:0007669"/>
    <property type="project" value="UniProtKB-UniRule"/>
</dbReference>
<protein>
    <recommendedName>
        <fullName evidence="8">Ribonuclease Z</fullName>
        <shortName evidence="8">RNase Z</shortName>
        <ecNumber evidence="8">3.1.26.11</ecNumber>
    </recommendedName>
    <alternativeName>
        <fullName evidence="8">tRNA 3 endonuclease</fullName>
    </alternativeName>
    <alternativeName>
        <fullName evidence="8">tRNase Z</fullName>
    </alternativeName>
</protein>
<dbReference type="EC" id="3.1.26.11" evidence="8"/>
<dbReference type="InterPro" id="IPR013471">
    <property type="entry name" value="RNase_Z/BN"/>
</dbReference>
<dbReference type="RefSeq" id="WP_035129812.1">
    <property type="nucleotide sequence ID" value="NZ_JPMD01000003.1"/>
</dbReference>
<dbReference type="STRING" id="318464.IO99_02615"/>
<keyword evidence="4 8" id="KW-0479">Metal-binding</keyword>
<dbReference type="Gene3D" id="3.60.15.10">
    <property type="entry name" value="Ribonuclease Z/Hydroxyacylglutathione hydrolase-like"/>
    <property type="match status" value="1"/>
</dbReference>
<name>A0A084JH88_9CLOT</name>
<dbReference type="InterPro" id="IPR036866">
    <property type="entry name" value="RibonucZ/Hydroxyglut_hydro"/>
</dbReference>
<reference evidence="9 10" key="1">
    <citation type="submission" date="2014-07" db="EMBL/GenBank/DDBJ databases">
        <title>Draft genome of Clostridium sulfidigenes 113A isolated from sediments associated with methane hydrate from Krishna Godavari basin.</title>
        <authorList>
            <person name="Honkalas V.S."/>
            <person name="Dabir A.P."/>
            <person name="Arora P."/>
            <person name="Dhakephalkar P.K."/>
        </authorList>
    </citation>
    <scope>NUCLEOTIDE SEQUENCE [LARGE SCALE GENOMIC DNA]</scope>
    <source>
        <strain evidence="9 10">113A</strain>
    </source>
</reference>
<dbReference type="Pfam" id="PF23023">
    <property type="entry name" value="Anti-Pycsar_Apyc1"/>
    <property type="match status" value="1"/>
</dbReference>
<feature type="binding site" evidence="8">
    <location>
        <position position="65"/>
    </location>
    <ligand>
        <name>Zn(2+)</name>
        <dbReference type="ChEBI" id="CHEBI:29105"/>
        <label>2</label>
        <note>catalytic</note>
    </ligand>
</feature>
<dbReference type="NCBIfam" id="NF000801">
    <property type="entry name" value="PRK00055.1-3"/>
    <property type="match status" value="1"/>
</dbReference>
<proteinExistence type="inferred from homology"/>
<evidence type="ECO:0000256" key="6">
    <source>
        <dbReference type="ARBA" id="ARBA00022801"/>
    </source>
</evidence>
<keyword evidence="10" id="KW-1185">Reference proteome</keyword>
<evidence type="ECO:0000256" key="2">
    <source>
        <dbReference type="ARBA" id="ARBA00022694"/>
    </source>
</evidence>
<organism evidence="9 10">
    <name type="scientific">Clostridium sulfidigenes</name>
    <dbReference type="NCBI Taxonomy" id="318464"/>
    <lineage>
        <taxon>Bacteria</taxon>
        <taxon>Bacillati</taxon>
        <taxon>Bacillota</taxon>
        <taxon>Clostridia</taxon>
        <taxon>Eubacteriales</taxon>
        <taxon>Clostridiaceae</taxon>
        <taxon>Clostridium</taxon>
    </lineage>
</organism>
<feature type="binding site" evidence="8">
    <location>
        <position position="61"/>
    </location>
    <ligand>
        <name>Zn(2+)</name>
        <dbReference type="ChEBI" id="CHEBI:29105"/>
        <label>1</label>
        <note>catalytic</note>
    </ligand>
</feature>
<keyword evidence="7 8" id="KW-0862">Zinc</keyword>
<evidence type="ECO:0000256" key="4">
    <source>
        <dbReference type="ARBA" id="ARBA00022723"/>
    </source>
</evidence>
<keyword evidence="6 8" id="KW-0378">Hydrolase</keyword>
<comment type="subunit">
    <text evidence="1 8">Homodimer.</text>
</comment>
<dbReference type="SUPFAM" id="SSF56281">
    <property type="entry name" value="Metallo-hydrolase/oxidoreductase"/>
    <property type="match status" value="1"/>
</dbReference>
<evidence type="ECO:0000313" key="9">
    <source>
        <dbReference type="EMBL" id="KEZ88322.1"/>
    </source>
</evidence>
<dbReference type="HAMAP" id="MF_01818">
    <property type="entry name" value="RNase_Z_BN"/>
    <property type="match status" value="1"/>
</dbReference>
<keyword evidence="3 8" id="KW-0540">Nuclease</keyword>
<dbReference type="GO" id="GO:0042781">
    <property type="term" value="F:3'-tRNA processing endoribonuclease activity"/>
    <property type="evidence" value="ECO:0007669"/>
    <property type="project" value="UniProtKB-UniRule"/>
</dbReference>
<evidence type="ECO:0000256" key="3">
    <source>
        <dbReference type="ARBA" id="ARBA00022722"/>
    </source>
</evidence>
<gene>
    <name evidence="8" type="primary">rnz</name>
    <name evidence="9" type="ORF">IO99_02615</name>
</gene>
<evidence type="ECO:0000256" key="5">
    <source>
        <dbReference type="ARBA" id="ARBA00022759"/>
    </source>
</evidence>
<evidence type="ECO:0000256" key="7">
    <source>
        <dbReference type="ARBA" id="ARBA00022833"/>
    </source>
</evidence>
<keyword evidence="5 8" id="KW-0255">Endonuclease</keyword>
<comment type="catalytic activity">
    <reaction evidence="8">
        <text>Endonucleolytic cleavage of RNA, removing extra 3' nucleotides from tRNA precursor, generating 3' termini of tRNAs. A 3'-hydroxy group is left at the tRNA terminus and a 5'-phosphoryl group is left at the trailer molecule.</text>
        <dbReference type="EC" id="3.1.26.11"/>
    </reaction>
</comment>
<comment type="cofactor">
    <cofactor evidence="8">
        <name>Zn(2+)</name>
        <dbReference type="ChEBI" id="CHEBI:29105"/>
    </cofactor>
    <text evidence="8">Binds 2 Zn(2+) ions.</text>
</comment>
<feature type="binding site" evidence="8">
    <location>
        <position position="282"/>
    </location>
    <ligand>
        <name>Zn(2+)</name>
        <dbReference type="ChEBI" id="CHEBI:29105"/>
        <label>2</label>
        <note>catalytic</note>
    </ligand>
</feature>
<feature type="active site" description="Proton acceptor" evidence="8">
    <location>
        <position position="65"/>
    </location>
</feature>
<feature type="binding site" evidence="8">
    <location>
        <position position="63"/>
    </location>
    <ligand>
        <name>Zn(2+)</name>
        <dbReference type="ChEBI" id="CHEBI:29105"/>
        <label>1</label>
        <note>catalytic</note>
    </ligand>
</feature>
<keyword evidence="2 8" id="KW-0819">tRNA processing</keyword>
<dbReference type="PANTHER" id="PTHR46018:SF2">
    <property type="entry name" value="ZINC PHOSPHODIESTERASE ELAC PROTEIN 1"/>
    <property type="match status" value="1"/>
</dbReference>
<comment type="caution">
    <text evidence="9">The sequence shown here is derived from an EMBL/GenBank/DDBJ whole genome shotgun (WGS) entry which is preliminary data.</text>
</comment>
<evidence type="ECO:0000256" key="1">
    <source>
        <dbReference type="ARBA" id="ARBA00011738"/>
    </source>
</evidence>
<sequence length="319" mass="35666">MIDVCLLGCGGSMPMPERNLSATLINYKGRKILIDCGEGTQVSMKMVAWGVKSIDIICITHTHGDHIIGLPGLLSTIGNSGRTEPLTIIGPEGITRVVNGLRVVAEYLPYEVNIIEAPSKVELNVSKDGIHVAENNEHRKIHSSEIILNAIDVDHSSPCKGYSFYFKRERKFNVEKAMANNIPKNLWSKLQRQEEVTFEGKTYTGDMVLGDERRGVKISLITDSRPMDSMVEFIAESDLFICEGTYGKDEDIDKAIKNKHMIFRESATLAKEGRVKELILTHFSPIMGEPAQFIDNAKEIFDNSVIGEDRMVRTLTYMD</sequence>
<evidence type="ECO:0000313" key="10">
    <source>
        <dbReference type="Proteomes" id="UP000028542"/>
    </source>
</evidence>
<comment type="function">
    <text evidence="8">Zinc phosphodiesterase, which displays some tRNA 3'-processing endonuclease activity. Probably involved in tRNA maturation, by removing a 3'-trailer from precursor tRNA.</text>
</comment>